<dbReference type="GO" id="GO:0004519">
    <property type="term" value="F:endonuclease activity"/>
    <property type="evidence" value="ECO:0007669"/>
    <property type="project" value="UniProtKB-KW"/>
</dbReference>
<dbReference type="Proteomes" id="UP001549037">
    <property type="component" value="Unassembled WGS sequence"/>
</dbReference>
<evidence type="ECO:0000313" key="5">
    <source>
        <dbReference type="Proteomes" id="UP001549037"/>
    </source>
</evidence>
<comment type="similarity">
    <text evidence="1">Belongs to the UPF0213 family.</text>
</comment>
<feature type="compositionally biased region" description="Basic and acidic residues" evidence="2">
    <location>
        <begin position="76"/>
        <end position="88"/>
    </location>
</feature>
<feature type="domain" description="GIY-YIG" evidence="3">
    <location>
        <begin position="4"/>
        <end position="79"/>
    </location>
</feature>
<evidence type="ECO:0000259" key="3">
    <source>
        <dbReference type="PROSITE" id="PS50164"/>
    </source>
</evidence>
<dbReference type="RefSeq" id="WP_354367387.1">
    <property type="nucleotide sequence ID" value="NZ_JBEPLN010000003.1"/>
</dbReference>
<evidence type="ECO:0000256" key="1">
    <source>
        <dbReference type="ARBA" id="ARBA00007435"/>
    </source>
</evidence>
<dbReference type="Gene3D" id="3.40.1440.10">
    <property type="entry name" value="GIY-YIG endonuclease"/>
    <property type="match status" value="1"/>
</dbReference>
<protein>
    <submittedName>
        <fullName evidence="4">Endonuclease</fullName>
    </submittedName>
</protein>
<reference evidence="4 5" key="1">
    <citation type="submission" date="2024-06" db="EMBL/GenBank/DDBJ databases">
        <title>Genomic Encyclopedia of Type Strains, Phase IV (KMG-IV): sequencing the most valuable type-strain genomes for metagenomic binning, comparative biology and taxonomic classification.</title>
        <authorList>
            <person name="Goeker M."/>
        </authorList>
    </citation>
    <scope>NUCLEOTIDE SEQUENCE [LARGE SCALE GENOMIC DNA]</scope>
    <source>
        <strain evidence="4 5">DSM 28302</strain>
    </source>
</reference>
<dbReference type="Pfam" id="PF01541">
    <property type="entry name" value="GIY-YIG"/>
    <property type="match status" value="1"/>
</dbReference>
<keyword evidence="4" id="KW-0540">Nuclease</keyword>
<feature type="region of interest" description="Disordered" evidence="2">
    <location>
        <begin position="60"/>
        <end position="88"/>
    </location>
</feature>
<organism evidence="4 5">
    <name type="scientific">Streptococcus porcorum</name>
    <dbReference type="NCBI Taxonomy" id="701526"/>
    <lineage>
        <taxon>Bacteria</taxon>
        <taxon>Bacillati</taxon>
        <taxon>Bacillota</taxon>
        <taxon>Bacilli</taxon>
        <taxon>Lactobacillales</taxon>
        <taxon>Streptococcaceae</taxon>
        <taxon>Streptococcus</taxon>
    </lineage>
</organism>
<dbReference type="SUPFAM" id="SSF82771">
    <property type="entry name" value="GIY-YIG endonuclease"/>
    <property type="match status" value="1"/>
</dbReference>
<keyword evidence="5" id="KW-1185">Reference proteome</keyword>
<evidence type="ECO:0000256" key="2">
    <source>
        <dbReference type="SAM" id="MobiDB-lite"/>
    </source>
</evidence>
<dbReference type="InterPro" id="IPR050190">
    <property type="entry name" value="UPF0213_domain"/>
</dbReference>
<evidence type="ECO:0000313" key="4">
    <source>
        <dbReference type="EMBL" id="MET3633647.1"/>
    </source>
</evidence>
<keyword evidence="4" id="KW-0255">Endonuclease</keyword>
<dbReference type="InterPro" id="IPR000305">
    <property type="entry name" value="GIY-YIG_endonuc"/>
</dbReference>
<dbReference type="PANTHER" id="PTHR34477:SF1">
    <property type="entry name" value="UPF0213 PROTEIN YHBQ"/>
    <property type="match status" value="1"/>
</dbReference>
<dbReference type="EMBL" id="JBEPLN010000003">
    <property type="protein sequence ID" value="MET3633647.1"/>
    <property type="molecule type" value="Genomic_DNA"/>
</dbReference>
<dbReference type="PROSITE" id="PS50164">
    <property type="entry name" value="GIY_YIG"/>
    <property type="match status" value="1"/>
</dbReference>
<dbReference type="PANTHER" id="PTHR34477">
    <property type="entry name" value="UPF0213 PROTEIN YHBQ"/>
    <property type="match status" value="1"/>
</dbReference>
<comment type="caution">
    <text evidence="4">The sequence shown here is derived from an EMBL/GenBank/DDBJ whole genome shotgun (WGS) entry which is preliminary data.</text>
</comment>
<name>A0ABV2JCY9_9STRE</name>
<gene>
    <name evidence="4" type="ORF">ABID28_000280</name>
</gene>
<dbReference type="InterPro" id="IPR035901">
    <property type="entry name" value="GIY-YIG_endonuc_sf"/>
</dbReference>
<accession>A0ABV2JCY9</accession>
<dbReference type="SMART" id="SM00465">
    <property type="entry name" value="GIYc"/>
    <property type="match status" value="1"/>
</dbReference>
<sequence length="88" mass="10431">MEKASAYMYVVECSDRTLYTGYTTDLERRIKTHNSGKGAKYTRHRRPVKLLYSERFPDKSSAMKAEAAFKKKSRKEKLDYIERQPHDH</sequence>
<proteinExistence type="inferred from homology"/>
<keyword evidence="4" id="KW-0378">Hydrolase</keyword>
<dbReference type="CDD" id="cd10456">
    <property type="entry name" value="GIY-YIG_UPF0213"/>
    <property type="match status" value="1"/>
</dbReference>